<dbReference type="InterPro" id="IPR036961">
    <property type="entry name" value="Kinesin_motor_dom_sf"/>
</dbReference>
<evidence type="ECO:0000259" key="7">
    <source>
        <dbReference type="SMART" id="SM00129"/>
    </source>
</evidence>
<keyword evidence="4" id="KW-0206">Cytoskeleton</keyword>
<feature type="region of interest" description="Disordered" evidence="6">
    <location>
        <begin position="115"/>
        <end position="134"/>
    </location>
</feature>
<evidence type="ECO:0000256" key="4">
    <source>
        <dbReference type="ARBA" id="ARBA00023212"/>
    </source>
</evidence>
<evidence type="ECO:0000256" key="3">
    <source>
        <dbReference type="ARBA" id="ARBA00022840"/>
    </source>
</evidence>
<evidence type="ECO:0000256" key="6">
    <source>
        <dbReference type="SAM" id="MobiDB-lite"/>
    </source>
</evidence>
<dbReference type="GO" id="GO:0007018">
    <property type="term" value="P:microtubule-based movement"/>
    <property type="evidence" value="ECO:0007669"/>
    <property type="project" value="InterPro"/>
</dbReference>
<keyword evidence="3" id="KW-0067">ATP-binding</keyword>
<sequence length="533" mass="59864">MSWSEDSTRSLRGRVAQVEEVYERLVVSLKDKVNSLEEELVGVKDRMVEMQETMQRQPGNENLREAKRHVPGEPDLNRTALLRMRAFLNQCEDFHSTPTPEVIGATVAQTDSSDSLFSDIHEDSPETPSERPPFMNHEFLKQLGDMLLRRQTTSLNATHPAATPQHPPHRAPHYSSVHSQRSHRSFRPTPHPPSRPPPPPTPPPTLPPSPPLASFPRFYKTSHLPPAARHASASATPLPPALLGCLKRYCLVTQGSGTGGLYFLNDDTSVRLKTRRQDHVYQFDRVLRADKDANMMPRTLKNDISKLVNGKEVCVVAFGHSYTGKTRLVLGRRQKDGVAGLLGKAAKRIIKACRPFKNTALKISACEVFSGETRDLLRDQGAGEWADGSWDARPATWVDLTSMADVRLLTRIIWDRRRTRTECWPPSSASHLLLTLTVVQKGDVVGRLVVADLAGFRTHGTKTRREADQYINFSLKDLVFALGGYTYDRTSLLLQLLEDYLLDPQTGVHVFCCLGRWEGQQDANYLTLHYFGN</sequence>
<dbReference type="GO" id="GO:0016887">
    <property type="term" value="F:ATP hydrolysis activity"/>
    <property type="evidence" value="ECO:0007669"/>
    <property type="project" value="TreeGrafter"/>
</dbReference>
<proteinExistence type="predicted"/>
<dbReference type="GO" id="GO:0008017">
    <property type="term" value="F:microtubule binding"/>
    <property type="evidence" value="ECO:0007669"/>
    <property type="project" value="InterPro"/>
</dbReference>
<accession>A0A0N7ZAX4</accession>
<dbReference type="EMBL" id="GDRN01092715">
    <property type="protein sequence ID" value="JAI60056.1"/>
    <property type="molecule type" value="Transcribed_RNA"/>
</dbReference>
<dbReference type="GO" id="GO:0005874">
    <property type="term" value="C:microtubule"/>
    <property type="evidence" value="ECO:0007669"/>
    <property type="project" value="TreeGrafter"/>
</dbReference>
<name>A0A0N7ZAX4_SCYOL</name>
<evidence type="ECO:0000313" key="8">
    <source>
        <dbReference type="EMBL" id="JAI60056.1"/>
    </source>
</evidence>
<comment type="subcellular location">
    <subcellularLocation>
        <location evidence="1">Cytoplasm</location>
        <location evidence="1">Cytoskeleton</location>
    </subcellularLocation>
</comment>
<dbReference type="Gene3D" id="3.40.850.10">
    <property type="entry name" value="Kinesin motor domain"/>
    <property type="match status" value="1"/>
</dbReference>
<feature type="domain" description="Kinesin motor" evidence="7">
    <location>
        <begin position="243"/>
        <end position="524"/>
    </location>
</feature>
<dbReference type="AlphaFoldDB" id="A0A0N7ZAX4"/>
<dbReference type="PANTHER" id="PTHR24115">
    <property type="entry name" value="KINESIN-RELATED"/>
    <property type="match status" value="1"/>
</dbReference>
<feature type="region of interest" description="Disordered" evidence="6">
    <location>
        <begin position="158"/>
        <end position="219"/>
    </location>
</feature>
<evidence type="ECO:0000256" key="5">
    <source>
        <dbReference type="SAM" id="Coils"/>
    </source>
</evidence>
<dbReference type="GO" id="GO:0003777">
    <property type="term" value="F:microtubule motor activity"/>
    <property type="evidence" value="ECO:0007669"/>
    <property type="project" value="InterPro"/>
</dbReference>
<protein>
    <recommendedName>
        <fullName evidence="7">Kinesin motor domain-containing protein</fullName>
    </recommendedName>
</protein>
<dbReference type="PANTHER" id="PTHR24115:SF578">
    <property type="entry name" value="KINESIN-LIKE PROTEIN KIFC1"/>
    <property type="match status" value="1"/>
</dbReference>
<keyword evidence="5" id="KW-0175">Coiled coil</keyword>
<feature type="compositionally biased region" description="Pro residues" evidence="6">
    <location>
        <begin position="189"/>
        <end position="213"/>
    </location>
</feature>
<dbReference type="SMART" id="SM00129">
    <property type="entry name" value="KISc"/>
    <property type="match status" value="1"/>
</dbReference>
<dbReference type="SUPFAM" id="SSF52540">
    <property type="entry name" value="P-loop containing nucleoside triphosphate hydrolases"/>
    <property type="match status" value="1"/>
</dbReference>
<dbReference type="InterPro" id="IPR027417">
    <property type="entry name" value="P-loop_NTPase"/>
</dbReference>
<dbReference type="GO" id="GO:0005871">
    <property type="term" value="C:kinesin complex"/>
    <property type="evidence" value="ECO:0007669"/>
    <property type="project" value="TreeGrafter"/>
</dbReference>
<keyword evidence="2" id="KW-0547">Nucleotide-binding</keyword>
<reference evidence="8" key="1">
    <citation type="submission" date="2015-09" db="EMBL/GenBank/DDBJ databases">
        <title>Scylla olivacea transcriptome.</title>
        <authorList>
            <person name="Ikhwanuddin M."/>
        </authorList>
    </citation>
    <scope>NUCLEOTIDE SEQUENCE</scope>
</reference>
<keyword evidence="4" id="KW-0963">Cytoplasm</keyword>
<feature type="coiled-coil region" evidence="5">
    <location>
        <begin position="19"/>
        <end position="53"/>
    </location>
</feature>
<evidence type="ECO:0000256" key="1">
    <source>
        <dbReference type="ARBA" id="ARBA00004245"/>
    </source>
</evidence>
<dbReference type="Pfam" id="PF00225">
    <property type="entry name" value="Kinesin"/>
    <property type="match status" value="1"/>
</dbReference>
<dbReference type="GO" id="GO:0005524">
    <property type="term" value="F:ATP binding"/>
    <property type="evidence" value="ECO:0007669"/>
    <property type="project" value="UniProtKB-KW"/>
</dbReference>
<organism evidence="8">
    <name type="scientific">Scylla olivacea</name>
    <name type="common">Orange mud crab</name>
    <name type="synonym">Cancer olivacea</name>
    <dbReference type="NCBI Taxonomy" id="85551"/>
    <lineage>
        <taxon>Eukaryota</taxon>
        <taxon>Metazoa</taxon>
        <taxon>Ecdysozoa</taxon>
        <taxon>Arthropoda</taxon>
        <taxon>Crustacea</taxon>
        <taxon>Multicrustacea</taxon>
        <taxon>Malacostraca</taxon>
        <taxon>Eumalacostraca</taxon>
        <taxon>Eucarida</taxon>
        <taxon>Decapoda</taxon>
        <taxon>Pleocyemata</taxon>
        <taxon>Brachyura</taxon>
        <taxon>Eubrachyura</taxon>
        <taxon>Portunoidea</taxon>
        <taxon>Portunidae</taxon>
        <taxon>Portuninae</taxon>
        <taxon>Scylla</taxon>
    </lineage>
</organism>
<dbReference type="InterPro" id="IPR001752">
    <property type="entry name" value="Kinesin_motor_dom"/>
</dbReference>
<evidence type="ECO:0000256" key="2">
    <source>
        <dbReference type="ARBA" id="ARBA00022741"/>
    </source>
</evidence>
<dbReference type="InterPro" id="IPR027640">
    <property type="entry name" value="Kinesin-like_fam"/>
</dbReference>